<feature type="compositionally biased region" description="Basic residues" evidence="1">
    <location>
        <begin position="590"/>
        <end position="599"/>
    </location>
</feature>
<organism evidence="2">
    <name type="scientific">Heterosigma akashiwo</name>
    <name type="common">Chromophytic alga</name>
    <name type="synonym">Heterosigma carterae</name>
    <dbReference type="NCBI Taxonomy" id="2829"/>
    <lineage>
        <taxon>Eukaryota</taxon>
        <taxon>Sar</taxon>
        <taxon>Stramenopiles</taxon>
        <taxon>Ochrophyta</taxon>
        <taxon>Raphidophyceae</taxon>
        <taxon>Chattonellales</taxon>
        <taxon>Chattonellaceae</taxon>
        <taxon>Heterosigma</taxon>
    </lineage>
</organism>
<proteinExistence type="predicted"/>
<accession>A0A7S3Y3W1</accession>
<reference evidence="2" key="1">
    <citation type="submission" date="2021-01" db="EMBL/GenBank/DDBJ databases">
        <authorList>
            <person name="Corre E."/>
            <person name="Pelletier E."/>
            <person name="Niang G."/>
            <person name="Scheremetjew M."/>
            <person name="Finn R."/>
            <person name="Kale V."/>
            <person name="Holt S."/>
            <person name="Cochrane G."/>
            <person name="Meng A."/>
            <person name="Brown T."/>
            <person name="Cohen L."/>
        </authorList>
    </citation>
    <scope>NUCLEOTIDE SEQUENCE</scope>
    <source>
        <strain evidence="2">CCMP3107</strain>
    </source>
</reference>
<dbReference type="AlphaFoldDB" id="A0A7S3Y3W1"/>
<dbReference type="EMBL" id="HBIU01042179">
    <property type="protein sequence ID" value="CAE0640306.1"/>
    <property type="molecule type" value="Transcribed_RNA"/>
</dbReference>
<evidence type="ECO:0000313" key="2">
    <source>
        <dbReference type="EMBL" id="CAE0640306.1"/>
    </source>
</evidence>
<sequence length="599" mass="67870">MLIARGGLSRLDLARMVRDDERREWQSWSGGRPLVGLHELVFHRLHRAGFRVLVGISGKHTFNLDEVVAMTEDLFINLQMEREGDPPFVWHRLYWINLLLLSEAQYDGMRAALNKAALSSARKGADFVRGWPELVSAAAASSMNGMMKVAWEAEFITRMEEEGPKVEELLWEPCRIPDEKKLAWTVDITSRWSPWAVMRVYGSDGSLLTGDKPVNRFWTYDYFKEKYFGGAEEIHGKELVFGPLAPLDSAGLKKWSLNGKDLLWEKGMRDEKVTVYLRALYSEDQHRAEEEVHELDHPVEEDLPTELLEEMVDSPPLVVQQQLTELLRIAESLPLVLQQQLTELLRKVQALEAKPPAPAGGSSKTIQISLRKMNSEDQKVLSKKLLQAVTSEYHKELATQDAEMLRMSDNWYRQFTGGTTNHGASARNKVPFFDRNEPHLLVSNKVGPKKKFCHLQHGGSRVLGKPPQDVCLAKAAATNLAKSNMYSDQGSTSRKHKDKNMVGDTNSYCHCCKAYFHPECHLFYILFGMKMKKWRGLELLAEPCTTCNTVDGSDQKEKPTVPAKPDPVAAKTGPEEKDDQAPQAEEPSNKRPKKTTFDL</sequence>
<gene>
    <name evidence="2" type="ORF">HAKA00212_LOCUS19125</name>
</gene>
<evidence type="ECO:0000256" key="1">
    <source>
        <dbReference type="SAM" id="MobiDB-lite"/>
    </source>
</evidence>
<feature type="region of interest" description="Disordered" evidence="1">
    <location>
        <begin position="550"/>
        <end position="599"/>
    </location>
</feature>
<protein>
    <submittedName>
        <fullName evidence="2">Uncharacterized protein</fullName>
    </submittedName>
</protein>
<name>A0A7S3Y3W1_HETAK</name>